<comment type="caution">
    <text evidence="3">The sequence shown here is derived from an EMBL/GenBank/DDBJ whole genome shotgun (WGS) entry which is preliminary data.</text>
</comment>
<dbReference type="InterPro" id="IPR027417">
    <property type="entry name" value="P-loop_NTPase"/>
</dbReference>
<dbReference type="InterPro" id="IPR015854">
    <property type="entry name" value="ABC_transpr_LolD-like"/>
</dbReference>
<evidence type="ECO:0000313" key="4">
    <source>
        <dbReference type="Proteomes" id="UP000266298"/>
    </source>
</evidence>
<reference evidence="3 4" key="1">
    <citation type="submission" date="2018-08" db="EMBL/GenBank/DDBJ databases">
        <title>Genome Sequence of Clavibacter michiganensis Subspecies type strains, and the Atypical Peach-Colored Strains Isolated from Tomato.</title>
        <authorList>
            <person name="Osdaghi E."/>
            <person name="Portier P."/>
            <person name="Briand M."/>
            <person name="Jacques M.-A."/>
        </authorList>
    </citation>
    <scope>NUCLEOTIDE SEQUENCE [LARGE SCALE GENOMIC DNA]</scope>
    <source>
        <strain evidence="3 4">CFBP 7493</strain>
    </source>
</reference>
<feature type="non-terminal residue" evidence="3">
    <location>
        <position position="1"/>
    </location>
</feature>
<accession>A0A399N975</accession>
<keyword evidence="3" id="KW-0547">Nucleotide-binding</keyword>
<dbReference type="PANTHER" id="PTHR24220">
    <property type="entry name" value="IMPORT ATP-BINDING PROTEIN"/>
    <property type="match status" value="1"/>
</dbReference>
<dbReference type="Gene3D" id="3.40.50.300">
    <property type="entry name" value="P-loop containing nucleotide triphosphate hydrolases"/>
    <property type="match status" value="1"/>
</dbReference>
<feature type="domain" description="ABC transporter" evidence="2">
    <location>
        <begin position="21"/>
        <end position="51"/>
    </location>
</feature>
<evidence type="ECO:0000259" key="2">
    <source>
        <dbReference type="Pfam" id="PF00005"/>
    </source>
</evidence>
<feature type="region of interest" description="Disordered" evidence="1">
    <location>
        <begin position="1"/>
        <end position="24"/>
    </location>
</feature>
<dbReference type="GO" id="GO:0022857">
    <property type="term" value="F:transmembrane transporter activity"/>
    <property type="evidence" value="ECO:0007669"/>
    <property type="project" value="TreeGrafter"/>
</dbReference>
<protein>
    <submittedName>
        <fullName evidence="3">ATP-binding cassette domain-containing protein</fullName>
    </submittedName>
</protein>
<dbReference type="AlphaFoldDB" id="A0A399N975"/>
<dbReference type="SUPFAM" id="SSF52540">
    <property type="entry name" value="P-loop containing nucleoside triphosphate hydrolases"/>
    <property type="match status" value="1"/>
</dbReference>
<evidence type="ECO:0000256" key="1">
    <source>
        <dbReference type="SAM" id="MobiDB-lite"/>
    </source>
</evidence>
<proteinExistence type="predicted"/>
<dbReference type="GO" id="GO:0005886">
    <property type="term" value="C:plasma membrane"/>
    <property type="evidence" value="ECO:0007669"/>
    <property type="project" value="TreeGrafter"/>
</dbReference>
<dbReference type="GO" id="GO:0016887">
    <property type="term" value="F:ATP hydrolysis activity"/>
    <property type="evidence" value="ECO:0007669"/>
    <property type="project" value="InterPro"/>
</dbReference>
<evidence type="ECO:0000313" key="3">
    <source>
        <dbReference type="EMBL" id="RII89769.1"/>
    </source>
</evidence>
<dbReference type="EMBL" id="QWEC01000704">
    <property type="protein sequence ID" value="RII89769.1"/>
    <property type="molecule type" value="Genomic_DNA"/>
</dbReference>
<organism evidence="3 4">
    <name type="scientific">Clavibacter michiganensis</name>
    <dbReference type="NCBI Taxonomy" id="28447"/>
    <lineage>
        <taxon>Bacteria</taxon>
        <taxon>Bacillati</taxon>
        <taxon>Actinomycetota</taxon>
        <taxon>Actinomycetes</taxon>
        <taxon>Micrococcales</taxon>
        <taxon>Microbacteriaceae</taxon>
        <taxon>Clavibacter</taxon>
    </lineage>
</organism>
<feature type="compositionally biased region" description="Gly residues" evidence="1">
    <location>
        <begin position="11"/>
        <end position="24"/>
    </location>
</feature>
<dbReference type="GO" id="GO:0005524">
    <property type="term" value="F:ATP binding"/>
    <property type="evidence" value="ECO:0007669"/>
    <property type="project" value="UniProtKB-KW"/>
</dbReference>
<sequence>CSHGWASRGGRPSGAGPTRGGLVSGGQAQRIALARALLADFPVLVLDEPTADVDAERAHAVLRDVLTAARDSGRGVLLLTHTDVPGDLVNRTVELLPAS</sequence>
<dbReference type="Proteomes" id="UP000266298">
    <property type="component" value="Unassembled WGS sequence"/>
</dbReference>
<name>A0A399N975_9MICO</name>
<gene>
    <name evidence="3" type="ORF">DZF96_17765</name>
</gene>
<dbReference type="InterPro" id="IPR003439">
    <property type="entry name" value="ABC_transporter-like_ATP-bd"/>
</dbReference>
<dbReference type="Pfam" id="PF00005">
    <property type="entry name" value="ABC_tran"/>
    <property type="match status" value="1"/>
</dbReference>
<keyword evidence="3" id="KW-0067">ATP-binding</keyword>